<feature type="domain" description="Alanyl-transfer RNA synthetases family profile" evidence="14">
    <location>
        <begin position="2"/>
        <end position="775"/>
    </location>
</feature>
<feature type="binding site" evidence="12">
    <location>
        <position position="736"/>
    </location>
    <ligand>
        <name>Zn(2+)</name>
        <dbReference type="ChEBI" id="CHEBI:29105"/>
    </ligand>
</feature>
<dbReference type="SMART" id="SM00863">
    <property type="entry name" value="tRNA_SAD"/>
    <property type="match status" value="1"/>
</dbReference>
<evidence type="ECO:0000259" key="14">
    <source>
        <dbReference type="PROSITE" id="PS50860"/>
    </source>
</evidence>
<dbReference type="SUPFAM" id="SSF55681">
    <property type="entry name" value="Class II aaRS and biotin synthetases"/>
    <property type="match status" value="1"/>
</dbReference>
<keyword evidence="12" id="KW-0963">Cytoplasm</keyword>
<comment type="catalytic activity">
    <reaction evidence="12">
        <text>tRNA(Ala) + L-alanine + ATP = L-alanyl-tRNA(Ala) + AMP + diphosphate</text>
        <dbReference type="Rhea" id="RHEA:12540"/>
        <dbReference type="Rhea" id="RHEA-COMP:9657"/>
        <dbReference type="Rhea" id="RHEA-COMP:9923"/>
        <dbReference type="ChEBI" id="CHEBI:30616"/>
        <dbReference type="ChEBI" id="CHEBI:33019"/>
        <dbReference type="ChEBI" id="CHEBI:57972"/>
        <dbReference type="ChEBI" id="CHEBI:78442"/>
        <dbReference type="ChEBI" id="CHEBI:78497"/>
        <dbReference type="ChEBI" id="CHEBI:456215"/>
        <dbReference type="EC" id="6.1.1.7"/>
    </reaction>
</comment>
<keyword evidence="11 12" id="KW-0030">Aminoacyl-tRNA synthetase</keyword>
<keyword evidence="8 12" id="KW-0067">ATP-binding</keyword>
<proteinExistence type="inferred from homology"/>
<feature type="binding site" evidence="12">
    <location>
        <position position="732"/>
    </location>
    <ligand>
        <name>Zn(2+)</name>
        <dbReference type="ChEBI" id="CHEBI:29105"/>
    </ligand>
</feature>
<dbReference type="CDD" id="cd00673">
    <property type="entry name" value="AlaRS_core"/>
    <property type="match status" value="1"/>
</dbReference>
<dbReference type="GO" id="GO:0004813">
    <property type="term" value="F:alanine-tRNA ligase activity"/>
    <property type="evidence" value="ECO:0007669"/>
    <property type="project" value="UniProtKB-UniRule"/>
</dbReference>
<dbReference type="RefSeq" id="WP_306887438.1">
    <property type="nucleotide sequence ID" value="NZ_JAUSUL010000005.1"/>
</dbReference>
<feature type="binding site" evidence="12">
    <location>
        <position position="624"/>
    </location>
    <ligand>
        <name>Zn(2+)</name>
        <dbReference type="ChEBI" id="CHEBI:29105"/>
    </ligand>
</feature>
<dbReference type="SUPFAM" id="SSF50447">
    <property type="entry name" value="Translation proteins"/>
    <property type="match status" value="1"/>
</dbReference>
<dbReference type="AlphaFoldDB" id="A0AAE4AUU0"/>
<dbReference type="Gene3D" id="3.30.54.20">
    <property type="match status" value="1"/>
</dbReference>
<sequence>MSGVNEIRSAFLDYFKREGHEIVPSSSLVPRNDPTLMFTNAGMVQFKNVFTGLEHRDPPRAVTSQKCVRAGGKHNDLDNVGYTARHHTFFEMLGNFSFGDYFKDRAIELAWNLVTKEFGLPADRLLATVYSEDDEAFDLWKKIAGLPEDRIIRIPTSDNFWQMGDTGPCGPCSEIFFDHGEGIPGGPPGSPDEDGDRFIEIWNLVFMQFDQQPGGERLALPKPSIDTGMGLERIAAVLQGVHDNYEIDLFGALIAASEEVTGVAAEGASHVSHKVIADHLRASSFLLADGVMPSNEGRGYVLRRIMRRAMRHAHLLGAREPVLCRLVPALVREMGRAYPELGRAEDLITETLELEEDRFRRTLDRGNSLLEEEERAVTENTRSRIENLQPDEVDYYASRAFEVNKDNKNIVFLSTIPEKKEALLKLPEKQANTVMEAALSGEIAFKLYDTYGFPLDLTQDALRARGITVEIQNFEQAMERQRAEARKGWKGSGEAAVETVWFAVKDRVGATDFLGYETDTAEGVVTALVADGKEIDRLEAGQEGVVILNQTPFYGEAGGQVGDTGEMSAPGVRFVVTDTQKKADGLSLHFGRVEEGVLTPDTALNLKIDAERRSQIRANHSATHLVHEALRQVLGTHVAQKGSLVAPDRLRFDFSHNKPMSAEEIEAVEEVANRIVLQNDPVTTRLMALEDAIEAGAMALFGEKYADEVRVVAMGHERDGNGRERVYSMELCGGTHVRRTGDIGLVSVVSESAVSAGVRRIEAFTAGQARRYLQGQDKRVREVANVLKVAVGDVVDRSATLVEERRRLERELADTRKKLALAGPAGSGGGEADVKKVGDVSFMGRTVEGIGGKDLKGLVDDAKKKLGSGVVAIIGKADDGKAGIVVGVTADLTDRYDAVSLVRAGSEALGGKGGGGRPDLAQAGGPNAGDADKALAAVEAALAGGA</sequence>
<dbReference type="Gene3D" id="3.30.980.10">
    <property type="entry name" value="Threonyl-trna Synthetase, Chain A, domain 2"/>
    <property type="match status" value="1"/>
</dbReference>
<keyword evidence="9 12" id="KW-0694">RNA-binding</keyword>
<keyword evidence="7 12" id="KW-0862">Zinc</keyword>
<dbReference type="InterPro" id="IPR045864">
    <property type="entry name" value="aa-tRNA-synth_II/BPL/LPL"/>
</dbReference>
<comment type="caution">
    <text evidence="15">The sequence shown here is derived from an EMBL/GenBank/DDBJ whole genome shotgun (WGS) entry which is preliminary data.</text>
</comment>
<dbReference type="InterPro" id="IPR023033">
    <property type="entry name" value="Ala_tRNA_ligase_euk/bac"/>
</dbReference>
<dbReference type="NCBIfam" id="TIGR00344">
    <property type="entry name" value="alaS"/>
    <property type="match status" value="1"/>
</dbReference>
<keyword evidence="3 12" id="KW-0820">tRNA-binding</keyword>
<dbReference type="InterPro" id="IPR018162">
    <property type="entry name" value="Ala-tRNA-ligase_IIc_anticod-bd"/>
</dbReference>
<evidence type="ECO:0000256" key="5">
    <source>
        <dbReference type="ARBA" id="ARBA00022723"/>
    </source>
</evidence>
<dbReference type="GO" id="GO:0005829">
    <property type="term" value="C:cytosol"/>
    <property type="evidence" value="ECO:0007669"/>
    <property type="project" value="TreeGrafter"/>
</dbReference>
<dbReference type="Gene3D" id="3.10.310.40">
    <property type="match status" value="1"/>
</dbReference>
<dbReference type="FunFam" id="3.30.980.10:FF:000004">
    <property type="entry name" value="Alanine--tRNA ligase, cytoplasmic"/>
    <property type="match status" value="1"/>
</dbReference>
<dbReference type="EC" id="6.1.1.7" evidence="12"/>
<dbReference type="InterPro" id="IPR012947">
    <property type="entry name" value="tRNA_SAD"/>
</dbReference>
<evidence type="ECO:0000256" key="11">
    <source>
        <dbReference type="ARBA" id="ARBA00023146"/>
    </source>
</evidence>
<evidence type="ECO:0000313" key="15">
    <source>
        <dbReference type="EMBL" id="MDQ0317517.1"/>
    </source>
</evidence>
<reference evidence="15" key="1">
    <citation type="submission" date="2023-07" db="EMBL/GenBank/DDBJ databases">
        <title>Genomic Encyclopedia of Type Strains, Phase IV (KMG-IV): sequencing the most valuable type-strain genomes for metagenomic binning, comparative biology and taxonomic classification.</title>
        <authorList>
            <person name="Goeker M."/>
        </authorList>
    </citation>
    <scope>NUCLEOTIDE SEQUENCE</scope>
    <source>
        <strain evidence="15">DSM 21202</strain>
    </source>
</reference>
<dbReference type="GO" id="GO:0006419">
    <property type="term" value="P:alanyl-tRNA aminoacylation"/>
    <property type="evidence" value="ECO:0007669"/>
    <property type="project" value="UniProtKB-UniRule"/>
</dbReference>
<dbReference type="Gene3D" id="6.10.250.550">
    <property type="match status" value="1"/>
</dbReference>
<dbReference type="GO" id="GO:0000049">
    <property type="term" value="F:tRNA binding"/>
    <property type="evidence" value="ECO:0007669"/>
    <property type="project" value="UniProtKB-KW"/>
</dbReference>
<keyword evidence="6 12" id="KW-0547">Nucleotide-binding</keyword>
<comment type="function">
    <text evidence="12">Catalyzes the attachment of alanine to tRNA(Ala) in a two-step reaction: alanine is first activated by ATP to form Ala-AMP and then transferred to the acceptor end of tRNA(Ala). Also edits incorrectly charged Ser-tRNA(Ala) and Gly-tRNA(Ala) via its editing domain.</text>
</comment>
<evidence type="ECO:0000256" key="10">
    <source>
        <dbReference type="ARBA" id="ARBA00022917"/>
    </source>
</evidence>
<dbReference type="GO" id="GO:0005524">
    <property type="term" value="F:ATP binding"/>
    <property type="evidence" value="ECO:0007669"/>
    <property type="project" value="UniProtKB-UniRule"/>
</dbReference>
<gene>
    <name evidence="12" type="primary">alaS</name>
    <name evidence="15" type="ORF">J2S73_004001</name>
</gene>
<keyword evidence="4 12" id="KW-0436">Ligase</keyword>
<dbReference type="PANTHER" id="PTHR11777">
    <property type="entry name" value="ALANYL-TRNA SYNTHETASE"/>
    <property type="match status" value="1"/>
</dbReference>
<dbReference type="PRINTS" id="PR00980">
    <property type="entry name" value="TRNASYNTHALA"/>
</dbReference>
<feature type="region of interest" description="Disordered" evidence="13">
    <location>
        <begin position="909"/>
        <end position="928"/>
    </location>
</feature>
<comment type="similarity">
    <text evidence="2 12">Belongs to the class-II aminoacyl-tRNA synthetase family.</text>
</comment>
<evidence type="ECO:0000256" key="7">
    <source>
        <dbReference type="ARBA" id="ARBA00022833"/>
    </source>
</evidence>
<dbReference type="Gene3D" id="3.30.930.10">
    <property type="entry name" value="Bira Bifunctional Protein, Domain 2"/>
    <property type="match status" value="1"/>
</dbReference>
<evidence type="ECO:0000256" key="12">
    <source>
        <dbReference type="HAMAP-Rule" id="MF_00036"/>
    </source>
</evidence>
<dbReference type="Pfam" id="PF02272">
    <property type="entry name" value="DHHA1"/>
    <property type="match status" value="1"/>
</dbReference>
<keyword evidence="10 12" id="KW-0648">Protein biosynthesis</keyword>
<evidence type="ECO:0000256" key="8">
    <source>
        <dbReference type="ARBA" id="ARBA00022840"/>
    </source>
</evidence>
<dbReference type="GO" id="GO:0002161">
    <property type="term" value="F:aminoacyl-tRNA deacylase activity"/>
    <property type="evidence" value="ECO:0007669"/>
    <property type="project" value="TreeGrafter"/>
</dbReference>
<dbReference type="InterPro" id="IPR009000">
    <property type="entry name" value="Transl_B-barrel_sf"/>
</dbReference>
<dbReference type="EMBL" id="JAUSUL010000005">
    <property type="protein sequence ID" value="MDQ0317517.1"/>
    <property type="molecule type" value="Genomic_DNA"/>
</dbReference>
<evidence type="ECO:0000313" key="16">
    <source>
        <dbReference type="Proteomes" id="UP001229244"/>
    </source>
</evidence>
<comment type="domain">
    <text evidence="12">Consists of three domains; the N-terminal catalytic domain, the editing domain and the C-terminal C-Ala domain. The editing domain removes incorrectly charged amino acids, while the C-Ala domain, along with tRNA(Ala), serves as a bridge to cooperatively bring together the editing and aminoacylation centers thus stimulating deacylation of misacylated tRNAs.</text>
</comment>
<dbReference type="FunFam" id="3.30.930.10:FF:000004">
    <property type="entry name" value="Alanine--tRNA ligase"/>
    <property type="match status" value="1"/>
</dbReference>
<dbReference type="HAMAP" id="MF_00036_B">
    <property type="entry name" value="Ala_tRNA_synth_B"/>
    <property type="match status" value="1"/>
</dbReference>
<comment type="cofactor">
    <cofactor evidence="12">
        <name>Zn(2+)</name>
        <dbReference type="ChEBI" id="CHEBI:29105"/>
    </cofactor>
    <text evidence="12">Binds 1 zinc ion per subunit.</text>
</comment>
<dbReference type="InterPro" id="IPR002318">
    <property type="entry name" value="Ala-tRNA-lgiase_IIc"/>
</dbReference>
<dbReference type="SUPFAM" id="SSF101353">
    <property type="entry name" value="Putative anticodon-binding domain of alanyl-tRNA synthetase (AlaRS)"/>
    <property type="match status" value="1"/>
</dbReference>
<dbReference type="InterPro" id="IPR003156">
    <property type="entry name" value="DHHA1_dom"/>
</dbReference>
<protein>
    <recommendedName>
        <fullName evidence="12">Alanine--tRNA ligase</fullName>
        <ecNumber evidence="12">6.1.1.7</ecNumber>
    </recommendedName>
    <alternativeName>
        <fullName evidence="12">Alanyl-tRNA synthetase</fullName>
        <shortName evidence="12">AlaRS</shortName>
    </alternativeName>
</protein>
<evidence type="ECO:0000256" key="6">
    <source>
        <dbReference type="ARBA" id="ARBA00022741"/>
    </source>
</evidence>
<organism evidence="15 16">
    <name type="scientific">Amorphus orientalis</name>
    <dbReference type="NCBI Taxonomy" id="649198"/>
    <lineage>
        <taxon>Bacteria</taxon>
        <taxon>Pseudomonadati</taxon>
        <taxon>Pseudomonadota</taxon>
        <taxon>Alphaproteobacteria</taxon>
        <taxon>Hyphomicrobiales</taxon>
        <taxon>Amorphaceae</taxon>
        <taxon>Amorphus</taxon>
    </lineage>
</organism>
<dbReference type="GO" id="GO:0045892">
    <property type="term" value="P:negative regulation of DNA-templated transcription"/>
    <property type="evidence" value="ECO:0007669"/>
    <property type="project" value="TreeGrafter"/>
</dbReference>
<keyword evidence="16" id="KW-1185">Reference proteome</keyword>
<evidence type="ECO:0000256" key="3">
    <source>
        <dbReference type="ARBA" id="ARBA00022555"/>
    </source>
</evidence>
<evidence type="ECO:0000256" key="9">
    <source>
        <dbReference type="ARBA" id="ARBA00022884"/>
    </source>
</evidence>
<dbReference type="FunFam" id="3.30.54.20:FF:000001">
    <property type="entry name" value="Alanine--tRNA ligase"/>
    <property type="match status" value="1"/>
</dbReference>
<evidence type="ECO:0000256" key="4">
    <source>
        <dbReference type="ARBA" id="ARBA00022598"/>
    </source>
</evidence>
<name>A0AAE4AUU0_9HYPH</name>
<dbReference type="Gene3D" id="2.40.30.130">
    <property type="match status" value="1"/>
</dbReference>
<evidence type="ECO:0000256" key="13">
    <source>
        <dbReference type="SAM" id="MobiDB-lite"/>
    </source>
</evidence>
<dbReference type="GO" id="GO:0008270">
    <property type="term" value="F:zinc ion binding"/>
    <property type="evidence" value="ECO:0007669"/>
    <property type="project" value="UniProtKB-UniRule"/>
</dbReference>
<evidence type="ECO:0000256" key="2">
    <source>
        <dbReference type="ARBA" id="ARBA00008226"/>
    </source>
</evidence>
<dbReference type="Pfam" id="PF07973">
    <property type="entry name" value="tRNA_SAD"/>
    <property type="match status" value="1"/>
</dbReference>
<dbReference type="InterPro" id="IPR050058">
    <property type="entry name" value="Ala-tRNA_ligase"/>
</dbReference>
<dbReference type="PROSITE" id="PS50860">
    <property type="entry name" value="AA_TRNA_LIGASE_II_ALA"/>
    <property type="match status" value="1"/>
</dbReference>
<dbReference type="FunFam" id="2.40.30.130:FF:000001">
    <property type="entry name" value="Alanine--tRNA ligase"/>
    <property type="match status" value="1"/>
</dbReference>
<dbReference type="Pfam" id="PF01411">
    <property type="entry name" value="tRNA-synt_2c"/>
    <property type="match status" value="2"/>
</dbReference>
<dbReference type="InterPro" id="IPR018163">
    <property type="entry name" value="Thr/Ala-tRNA-synth_IIc_edit"/>
</dbReference>
<accession>A0AAE4AUU0</accession>
<dbReference type="PANTHER" id="PTHR11777:SF9">
    <property type="entry name" value="ALANINE--TRNA LIGASE, CYTOPLASMIC"/>
    <property type="match status" value="1"/>
</dbReference>
<dbReference type="Proteomes" id="UP001229244">
    <property type="component" value="Unassembled WGS sequence"/>
</dbReference>
<dbReference type="InterPro" id="IPR018164">
    <property type="entry name" value="Ala-tRNA-synth_IIc_N"/>
</dbReference>
<comment type="subcellular location">
    <subcellularLocation>
        <location evidence="1 12">Cytoplasm</location>
    </subcellularLocation>
</comment>
<keyword evidence="5 12" id="KW-0479">Metal-binding</keyword>
<dbReference type="SUPFAM" id="SSF55186">
    <property type="entry name" value="ThrRS/AlaRS common domain"/>
    <property type="match status" value="1"/>
</dbReference>
<evidence type="ECO:0000256" key="1">
    <source>
        <dbReference type="ARBA" id="ARBA00004496"/>
    </source>
</evidence>
<dbReference type="InterPro" id="IPR018165">
    <property type="entry name" value="Ala-tRNA-synth_IIc_core"/>
</dbReference>
<dbReference type="FunFam" id="3.10.310.40:FF:000001">
    <property type="entry name" value="Alanine--tRNA ligase"/>
    <property type="match status" value="1"/>
</dbReference>
<feature type="binding site" evidence="12">
    <location>
        <position position="620"/>
    </location>
    <ligand>
        <name>Zn(2+)</name>
        <dbReference type="ChEBI" id="CHEBI:29105"/>
    </ligand>
</feature>